<dbReference type="STRING" id="926550.CLDAP_21570"/>
<keyword evidence="2" id="KW-1133">Transmembrane helix</keyword>
<gene>
    <name evidence="3" type="ordered locus">CLDAP_21570</name>
</gene>
<evidence type="ECO:0000256" key="1">
    <source>
        <dbReference type="SAM" id="MobiDB-lite"/>
    </source>
</evidence>
<dbReference type="KEGG" id="cap:CLDAP_21570"/>
<dbReference type="EMBL" id="AP012337">
    <property type="protein sequence ID" value="BAM00197.1"/>
    <property type="molecule type" value="Genomic_DNA"/>
</dbReference>
<dbReference type="PATRIC" id="fig|926550.5.peg.2380"/>
<sequence length="720" mass="74606">MLAALAPAFLLLTAGFWLATGESRRVMLAQEAGTLDQVILQKTVVFAAPNLDPEVACQSSADTTIAVVAGASVHYCYTITNHSGGPITLLSLLDDNGTVVVGWSPGFVLPDGQTLTPTLANGLIRTVSVMTTTVSQALWTVEKDGRAYQVTSQPTTIRIVNPRASTTLTVGAPAATCSTATAYTAALASNAYGQAAHCLTIRNQGDISFTQHLVSIPVLGIIEAPLTPPSPTGPNQTLVITYASSLAAWANQLLQTVDVASITVRAFVTSTAPNGVAASSSAAVTVNGPSATIQVKRNVMDRPDQCVDDSTTSGPPGKVVYYCIVIRNTSVLTESLQLVPLTVHELADGATGSRVTITDVPVYGGGRITITNQFLAERGLPQILGPVRYSQAGVFSTNVSVTSSNPERGFRATATSNNTVVTIPTPRPPTPTSTSTPLPTWTPSPTWTPVPIPPTWTPVPTWTPAPTWTPSPTVLIFSTPGGVPPTPYPPIGSGGLATPTPDFFAPPGFLDPFAQTATAQALFGFPPADPFAQTATAQALFGFPPVDPFAQTATAQALFGFPPADPFAQTATAQALSGLESPLTTPQPTFDQTVPPLPQGVITVTATPEPTFTLDPALRPIQPPTPPASDAVGLFRSVLNGTVTAFVVLSVFGGVALFLLLAGMLAGISVGNPGPPKYQLLKRAVSEDETLHPSSPPSSTTSSAPSSTPQDDEDWPASLP</sequence>
<feature type="region of interest" description="Disordered" evidence="1">
    <location>
        <begin position="683"/>
        <end position="720"/>
    </location>
</feature>
<proteinExistence type="predicted"/>
<name>I0I4K9_CALAS</name>
<reference evidence="3 4" key="1">
    <citation type="submission" date="2012-02" db="EMBL/GenBank/DDBJ databases">
        <title>Complete genome sequence of Caldilinea aerophila DSM 14535 (= NBRC 102666).</title>
        <authorList>
            <person name="Oguchi A."/>
            <person name="Hosoyama A."/>
            <person name="Sekine M."/>
            <person name="Fukai R."/>
            <person name="Kato Y."/>
            <person name="Nakamura S."/>
            <person name="Hanada S."/>
            <person name="Yamazaki S."/>
            <person name="Fujita N."/>
        </authorList>
    </citation>
    <scope>NUCLEOTIDE SEQUENCE [LARGE SCALE GENOMIC DNA]</scope>
    <source>
        <strain evidence="4">DSM 14535 / JCM 11387 / NBRC 104270 / STL-6-O1</strain>
    </source>
</reference>
<keyword evidence="2" id="KW-0812">Transmembrane</keyword>
<keyword evidence="4" id="KW-1185">Reference proteome</keyword>
<feature type="region of interest" description="Disordered" evidence="1">
    <location>
        <begin position="419"/>
        <end position="444"/>
    </location>
</feature>
<dbReference type="HOGENOM" id="CLU_383894_0_0_0"/>
<feature type="compositionally biased region" description="Acidic residues" evidence="1">
    <location>
        <begin position="710"/>
        <end position="720"/>
    </location>
</feature>
<dbReference type="AlphaFoldDB" id="I0I4K9"/>
<evidence type="ECO:0000313" key="3">
    <source>
        <dbReference type="EMBL" id="BAM00197.1"/>
    </source>
</evidence>
<protein>
    <submittedName>
        <fullName evidence="3">Uncharacterized protein</fullName>
    </submittedName>
</protein>
<accession>I0I4K9</accession>
<evidence type="ECO:0000313" key="4">
    <source>
        <dbReference type="Proteomes" id="UP000007880"/>
    </source>
</evidence>
<keyword evidence="2" id="KW-0472">Membrane</keyword>
<organism evidence="3 4">
    <name type="scientific">Caldilinea aerophila (strain DSM 14535 / JCM 11387 / NBRC 104270 / STL-6-O1)</name>
    <dbReference type="NCBI Taxonomy" id="926550"/>
    <lineage>
        <taxon>Bacteria</taxon>
        <taxon>Bacillati</taxon>
        <taxon>Chloroflexota</taxon>
        <taxon>Caldilineae</taxon>
        <taxon>Caldilineales</taxon>
        <taxon>Caldilineaceae</taxon>
        <taxon>Caldilinea</taxon>
    </lineage>
</organism>
<dbReference type="RefSeq" id="WP_014433431.1">
    <property type="nucleotide sequence ID" value="NC_017079.1"/>
</dbReference>
<dbReference type="Proteomes" id="UP000007880">
    <property type="component" value="Chromosome"/>
</dbReference>
<feature type="transmembrane region" description="Helical" evidence="2">
    <location>
        <begin position="645"/>
        <end position="668"/>
    </location>
</feature>
<feature type="compositionally biased region" description="Low complexity" evidence="1">
    <location>
        <begin position="697"/>
        <end position="709"/>
    </location>
</feature>
<evidence type="ECO:0000256" key="2">
    <source>
        <dbReference type="SAM" id="Phobius"/>
    </source>
</evidence>